<dbReference type="InterPro" id="IPR005828">
    <property type="entry name" value="MFS_sugar_transport-like"/>
</dbReference>
<keyword evidence="12" id="KW-1185">Reference proteome</keyword>
<evidence type="ECO:0000256" key="8">
    <source>
        <dbReference type="RuleBase" id="RU003346"/>
    </source>
</evidence>
<dbReference type="PROSITE" id="PS50850">
    <property type="entry name" value="MFS"/>
    <property type="match status" value="1"/>
</dbReference>
<dbReference type="InterPro" id="IPR020846">
    <property type="entry name" value="MFS_dom"/>
</dbReference>
<feature type="transmembrane region" description="Helical" evidence="9">
    <location>
        <begin position="335"/>
        <end position="353"/>
    </location>
</feature>
<protein>
    <recommendedName>
        <fullName evidence="10">Major facilitator superfamily (MFS) profile domain-containing protein</fullName>
    </recommendedName>
</protein>
<feature type="transmembrane region" description="Helical" evidence="9">
    <location>
        <begin position="500"/>
        <end position="516"/>
    </location>
</feature>
<evidence type="ECO:0000256" key="1">
    <source>
        <dbReference type="ARBA" id="ARBA00004141"/>
    </source>
</evidence>
<feature type="domain" description="Major facilitator superfamily (MFS) profile" evidence="10">
    <location>
        <begin position="76"/>
        <end position="522"/>
    </location>
</feature>
<dbReference type="InterPro" id="IPR005829">
    <property type="entry name" value="Sugar_transporter_CS"/>
</dbReference>
<dbReference type="Pfam" id="PF00083">
    <property type="entry name" value="Sugar_tr"/>
    <property type="match status" value="1"/>
</dbReference>
<feature type="transmembrane region" description="Helical" evidence="9">
    <location>
        <begin position="373"/>
        <end position="390"/>
    </location>
</feature>
<keyword evidence="5 9" id="KW-1133">Transmembrane helix</keyword>
<feature type="transmembrane region" description="Helical" evidence="9">
    <location>
        <begin position="428"/>
        <end position="450"/>
    </location>
</feature>
<organism evidence="11 12">
    <name type="scientific">Scytalidium lignicola</name>
    <name type="common">Hyphomycete</name>
    <dbReference type="NCBI Taxonomy" id="5539"/>
    <lineage>
        <taxon>Eukaryota</taxon>
        <taxon>Fungi</taxon>
        <taxon>Dikarya</taxon>
        <taxon>Ascomycota</taxon>
        <taxon>Pezizomycotina</taxon>
        <taxon>Leotiomycetes</taxon>
        <taxon>Leotiomycetes incertae sedis</taxon>
        <taxon>Scytalidium</taxon>
    </lineage>
</organism>
<keyword evidence="7" id="KW-0462">Maltose metabolism</keyword>
<comment type="subcellular location">
    <subcellularLocation>
        <location evidence="1">Membrane</location>
        <topology evidence="1">Multi-pass membrane protein</topology>
    </subcellularLocation>
</comment>
<dbReference type="EMBL" id="NCSJ02000140">
    <property type="protein sequence ID" value="RFU29063.1"/>
    <property type="molecule type" value="Genomic_DNA"/>
</dbReference>
<feature type="transmembrane region" description="Helical" evidence="9">
    <location>
        <begin position="240"/>
        <end position="263"/>
    </location>
</feature>
<evidence type="ECO:0000256" key="7">
    <source>
        <dbReference type="ARBA" id="ARBA00026248"/>
    </source>
</evidence>
<comment type="similarity">
    <text evidence="2 8">Belongs to the major facilitator superfamily. Sugar transporter (TC 2.A.1.1) family.</text>
</comment>
<dbReference type="Gene3D" id="1.20.1250.20">
    <property type="entry name" value="MFS general substrate transporter like domains"/>
    <property type="match status" value="1"/>
</dbReference>
<evidence type="ECO:0000313" key="12">
    <source>
        <dbReference type="Proteomes" id="UP000258309"/>
    </source>
</evidence>
<feature type="transmembrane region" description="Helical" evidence="9">
    <location>
        <begin position="397"/>
        <end position="416"/>
    </location>
</feature>
<evidence type="ECO:0000259" key="10">
    <source>
        <dbReference type="PROSITE" id="PS50850"/>
    </source>
</evidence>
<dbReference type="FunFam" id="1.20.1250.20:FF:000078">
    <property type="entry name" value="MFS maltose transporter, putative"/>
    <property type="match status" value="1"/>
</dbReference>
<evidence type="ECO:0000256" key="6">
    <source>
        <dbReference type="ARBA" id="ARBA00023136"/>
    </source>
</evidence>
<evidence type="ECO:0000313" key="11">
    <source>
        <dbReference type="EMBL" id="RFU29063.1"/>
    </source>
</evidence>
<dbReference type="AlphaFoldDB" id="A0A3E2H7K6"/>
<dbReference type="PANTHER" id="PTHR48022:SF5">
    <property type="entry name" value="ALPHA-GLUCOSIDES PERMEASE MPH2-RELATED"/>
    <property type="match status" value="1"/>
</dbReference>
<dbReference type="NCBIfam" id="TIGR00879">
    <property type="entry name" value="SP"/>
    <property type="match status" value="1"/>
</dbReference>
<dbReference type="InterPro" id="IPR050360">
    <property type="entry name" value="MFS_Sugar_Transporters"/>
</dbReference>
<feature type="transmembrane region" description="Helical" evidence="9">
    <location>
        <begin position="120"/>
        <end position="145"/>
    </location>
</feature>
<feature type="transmembrane region" description="Helical" evidence="9">
    <location>
        <begin position="462"/>
        <end position="480"/>
    </location>
</feature>
<evidence type="ECO:0000256" key="4">
    <source>
        <dbReference type="ARBA" id="ARBA00022692"/>
    </source>
</evidence>
<dbReference type="SUPFAM" id="SSF103473">
    <property type="entry name" value="MFS general substrate transporter"/>
    <property type="match status" value="1"/>
</dbReference>
<evidence type="ECO:0000256" key="9">
    <source>
        <dbReference type="SAM" id="Phobius"/>
    </source>
</evidence>
<comment type="caution">
    <text evidence="11">The sequence shown here is derived from an EMBL/GenBank/DDBJ whole genome shotgun (WGS) entry which is preliminary data.</text>
</comment>
<dbReference type="PROSITE" id="PS00217">
    <property type="entry name" value="SUGAR_TRANSPORT_2"/>
    <property type="match status" value="1"/>
</dbReference>
<feature type="non-terminal residue" evidence="11">
    <location>
        <position position="1"/>
    </location>
</feature>
<accession>A0A3E2H7K6</accession>
<dbReference type="GO" id="GO:0005351">
    <property type="term" value="F:carbohydrate:proton symporter activity"/>
    <property type="evidence" value="ECO:0007669"/>
    <property type="project" value="TreeGrafter"/>
</dbReference>
<dbReference type="GO" id="GO:0000023">
    <property type="term" value="P:maltose metabolic process"/>
    <property type="evidence" value="ECO:0007669"/>
    <property type="project" value="UniProtKB-KW"/>
</dbReference>
<dbReference type="Proteomes" id="UP000258309">
    <property type="component" value="Unassembled WGS sequence"/>
</dbReference>
<dbReference type="OrthoDB" id="6612291at2759"/>
<proteinExistence type="inferred from homology"/>
<reference evidence="11 12" key="1">
    <citation type="submission" date="2018-05" db="EMBL/GenBank/DDBJ databases">
        <title>Draft genome sequence of Scytalidium lignicola DSM 105466, a ubiquitous saprotrophic fungus.</title>
        <authorList>
            <person name="Buettner E."/>
            <person name="Gebauer A.M."/>
            <person name="Hofrichter M."/>
            <person name="Liers C."/>
            <person name="Kellner H."/>
        </authorList>
    </citation>
    <scope>NUCLEOTIDE SEQUENCE [LARGE SCALE GENOMIC DNA]</scope>
    <source>
        <strain evidence="11 12">DSM 105466</strain>
    </source>
</reference>
<evidence type="ECO:0000256" key="5">
    <source>
        <dbReference type="ARBA" id="ARBA00022989"/>
    </source>
</evidence>
<dbReference type="InterPro" id="IPR036259">
    <property type="entry name" value="MFS_trans_sf"/>
</dbReference>
<feature type="non-terminal residue" evidence="11">
    <location>
        <position position="563"/>
    </location>
</feature>
<feature type="transmembrane region" description="Helical" evidence="9">
    <location>
        <begin position="152"/>
        <end position="171"/>
    </location>
</feature>
<evidence type="ECO:0000256" key="3">
    <source>
        <dbReference type="ARBA" id="ARBA00022448"/>
    </source>
</evidence>
<feature type="transmembrane region" description="Helical" evidence="9">
    <location>
        <begin position="73"/>
        <end position="100"/>
    </location>
</feature>
<evidence type="ECO:0000256" key="2">
    <source>
        <dbReference type="ARBA" id="ARBA00010992"/>
    </source>
</evidence>
<keyword evidence="6 9" id="KW-0472">Membrane</keyword>
<keyword evidence="4 9" id="KW-0812">Transmembrane</keyword>
<name>A0A3E2H7K6_SCYLI</name>
<dbReference type="GO" id="GO:0016020">
    <property type="term" value="C:membrane"/>
    <property type="evidence" value="ECO:0007669"/>
    <property type="project" value="UniProtKB-SubCell"/>
</dbReference>
<dbReference type="InterPro" id="IPR003663">
    <property type="entry name" value="Sugar/inositol_transpt"/>
</dbReference>
<dbReference type="PANTHER" id="PTHR48022">
    <property type="entry name" value="PLASTIDIC GLUCOSE TRANSPORTER 4"/>
    <property type="match status" value="1"/>
</dbReference>
<gene>
    <name evidence="11" type="ORF">B7463_g7263</name>
</gene>
<sequence>MASLTPASAPADNDNSNAFITLTKAETVGHVEDMEEEMGEKELRQQLIMDARDATQEEMAMGPWASLKLYRKAVMWSFIFSCSVLMDGFDSGLLSAFIAFPAFQKKFGKPTGDGTYQLTAPWQLGLSNGAKVGMIIGLFFAGFFTERFGCRWTMIVGHTLMICFIFIPFFAGNIQTLLAGEILQGIPWGIFQTLTTQYACEVAPIELRYYLTTWTNAQWLFGDLLSTGSLRGFLQVKSQWAYRGAFALQWFFPLPILACCFFAPESPWWLVRKDRAEDAVKAVKRLIHTSDAGDETARKTVQMMVHTVALERKGRSGNGRFLDMFKKENIRRTEITCVTWMVQSLCGAGLLNYGVYFFEQAGLSTEDSFDMQIGLDCMGLLGTLVAWFTMKWFGRRGLFLGSLWIMVLMFCIIGFMGIPPSTNKGASWAAGALLIFSKFIFDSGVGPVVYSLVSEIPSARERAFTIVFARICYNTCQIWVGELISYQLNPTEWHWREFSAFFWAGSALLCSIWVFFRVPETKSRSFAELDTLFAKKIPARQFSKTEVDPFDQDVNMDGVHFIH</sequence>
<keyword evidence="3 8" id="KW-0813">Transport</keyword>